<dbReference type="SUPFAM" id="SSF50800">
    <property type="entry name" value="PK beta-barrel domain-like"/>
    <property type="match status" value="1"/>
</dbReference>
<dbReference type="InterPro" id="IPR011037">
    <property type="entry name" value="Pyrv_Knase-like_insert_dom_sf"/>
</dbReference>
<dbReference type="HOGENOM" id="CLU_028286_5_0_5"/>
<name>F4QKB0_9CAUL</name>
<dbReference type="eggNOG" id="COG3217">
    <property type="taxonomic scope" value="Bacteria"/>
</dbReference>
<evidence type="ECO:0000313" key="3">
    <source>
        <dbReference type="Proteomes" id="UP000006512"/>
    </source>
</evidence>
<evidence type="ECO:0000313" key="2">
    <source>
        <dbReference type="EMBL" id="EGF93288.1"/>
    </source>
</evidence>
<organism evidence="2 3">
    <name type="scientific">Asticcacaulis biprosthecium C19</name>
    <dbReference type="NCBI Taxonomy" id="715226"/>
    <lineage>
        <taxon>Bacteria</taxon>
        <taxon>Pseudomonadati</taxon>
        <taxon>Pseudomonadota</taxon>
        <taxon>Alphaproteobacteria</taxon>
        <taxon>Caulobacterales</taxon>
        <taxon>Caulobacteraceae</taxon>
        <taxon>Asticcacaulis</taxon>
    </lineage>
</organism>
<dbReference type="STRING" id="715226.ABI_17280"/>
<dbReference type="Pfam" id="PF03473">
    <property type="entry name" value="MOSC"/>
    <property type="match status" value="1"/>
</dbReference>
<dbReference type="Gene3D" id="2.40.33.20">
    <property type="entry name" value="PK beta-barrel domain-like"/>
    <property type="match status" value="1"/>
</dbReference>
<dbReference type="InterPro" id="IPR005303">
    <property type="entry name" value="MOCOS_middle"/>
</dbReference>
<dbReference type="GO" id="GO:0030151">
    <property type="term" value="F:molybdenum ion binding"/>
    <property type="evidence" value="ECO:0007669"/>
    <property type="project" value="InterPro"/>
</dbReference>
<dbReference type="EMBL" id="GL883077">
    <property type="protein sequence ID" value="EGF93288.1"/>
    <property type="molecule type" value="Genomic_DNA"/>
</dbReference>
<dbReference type="InterPro" id="IPR005302">
    <property type="entry name" value="MoCF_Sase_C"/>
</dbReference>
<dbReference type="Pfam" id="PF03476">
    <property type="entry name" value="MOSC_N"/>
    <property type="match status" value="1"/>
</dbReference>
<feature type="domain" description="MOSC" evidence="1">
    <location>
        <begin position="132"/>
        <end position="275"/>
    </location>
</feature>
<protein>
    <submittedName>
        <fullName evidence="2">MOSC domain protein</fullName>
    </submittedName>
</protein>
<proteinExistence type="predicted"/>
<gene>
    <name evidence="2" type="ORF">ABI_17280</name>
</gene>
<accession>F4QKB0</accession>
<evidence type="ECO:0000259" key="1">
    <source>
        <dbReference type="PROSITE" id="PS51340"/>
    </source>
</evidence>
<dbReference type="PROSITE" id="PS51340">
    <property type="entry name" value="MOSC"/>
    <property type="match status" value="1"/>
</dbReference>
<dbReference type="GO" id="GO:0003824">
    <property type="term" value="F:catalytic activity"/>
    <property type="evidence" value="ECO:0007669"/>
    <property type="project" value="InterPro"/>
</dbReference>
<reference evidence="3" key="1">
    <citation type="submission" date="2011-03" db="EMBL/GenBank/DDBJ databases">
        <title>Draft genome sequence of Brevundimonas diminuta.</title>
        <authorList>
            <person name="Brown P.J.B."/>
            <person name="Buechlein A."/>
            <person name="Hemmerich C."/>
            <person name="Brun Y.V."/>
        </authorList>
    </citation>
    <scope>NUCLEOTIDE SEQUENCE [LARGE SCALE GENOMIC DNA]</scope>
    <source>
        <strain evidence="3">C19</strain>
    </source>
</reference>
<keyword evidence="3" id="KW-1185">Reference proteome</keyword>
<dbReference type="GO" id="GO:0030170">
    <property type="term" value="F:pyridoxal phosphate binding"/>
    <property type="evidence" value="ECO:0007669"/>
    <property type="project" value="InterPro"/>
</dbReference>
<dbReference type="AlphaFoldDB" id="F4QKB0"/>
<sequence>MVRLSETGAKTEMTGTVSALWRHPVKGFTPEAVTQATLSEGAFFPFDRLFALEVGPSGFDPEAPRTISKMKFAVLARFAAVARLRTQYDEDRAVLTVSDGGETVEFALDTGAGQQALARHVEGVLAVNEDYDPVVQPLNLLAAPELTDAFRFTDSGKGFVSFLNLNSLRDVSARIGGPALDPLRLRANIWVEDWSAFEDHRWVGRTLRIGDDGPELEVLKPIVRCVATHVNPTTAERDIDLCTALWDNYGHRDCGIYARIVKGGDVSPGDAIHLVA</sequence>
<dbReference type="Proteomes" id="UP000006512">
    <property type="component" value="Unassembled WGS sequence"/>
</dbReference>